<dbReference type="GO" id="GO:0003700">
    <property type="term" value="F:DNA-binding transcription factor activity"/>
    <property type="evidence" value="ECO:0007669"/>
    <property type="project" value="TreeGrafter"/>
</dbReference>
<evidence type="ECO:0000256" key="1">
    <source>
        <dbReference type="ARBA" id="ARBA00023242"/>
    </source>
</evidence>
<sequence length="303" mass="35043">MPVTLNQDEAQLFHHFIRHLGRWLDCTNSARMFTLAVSEEAGECPILVAAILCFSARHQRRKIQGEEAYERSIKLLIDRLNESPAHYDEMLLSAVLLLHFADQLSSPNHNYLRDKQHLKGTSSILRTSMPTSFIDPSATSLRDATFWIYVRQSLYNSTISQEPLDIDFSLELLPMSNSLMDTHPLAWLCRETAWANQMLWITACVANFCFSGPKITDNAVTRAAAWQDMWDRNQAWQKSRPKEFDPIGRGPAQDEHVFENVWFTADWHAERKEILWMLGQFESMHAWRTAWIADALKGEWGMD</sequence>
<organism evidence="2 3">
    <name type="scientific">Didymella heteroderae</name>
    <dbReference type="NCBI Taxonomy" id="1769908"/>
    <lineage>
        <taxon>Eukaryota</taxon>
        <taxon>Fungi</taxon>
        <taxon>Dikarya</taxon>
        <taxon>Ascomycota</taxon>
        <taxon>Pezizomycotina</taxon>
        <taxon>Dothideomycetes</taxon>
        <taxon>Pleosporomycetidae</taxon>
        <taxon>Pleosporales</taxon>
        <taxon>Pleosporineae</taxon>
        <taxon>Didymellaceae</taxon>
        <taxon>Didymella</taxon>
    </lineage>
</organism>
<dbReference type="PANTHER" id="PTHR37534">
    <property type="entry name" value="TRANSCRIPTIONAL ACTIVATOR PROTEIN UGA3"/>
    <property type="match status" value="1"/>
</dbReference>
<protein>
    <recommendedName>
        <fullName evidence="4">Transcription factor</fullName>
    </recommendedName>
</protein>
<evidence type="ECO:0000313" key="3">
    <source>
        <dbReference type="Proteomes" id="UP000758155"/>
    </source>
</evidence>
<reference evidence="2" key="1">
    <citation type="submission" date="2019-04" db="EMBL/GenBank/DDBJ databases">
        <title>Sequencing of skin fungus with MAO and IRED activity.</title>
        <authorList>
            <person name="Marsaioli A.J."/>
            <person name="Bonatto J.M.C."/>
            <person name="Reis Junior O."/>
        </authorList>
    </citation>
    <scope>NUCLEOTIDE SEQUENCE</scope>
    <source>
        <strain evidence="2">28M1</strain>
    </source>
</reference>
<proteinExistence type="predicted"/>
<dbReference type="OrthoDB" id="4525710at2759"/>
<evidence type="ECO:0008006" key="4">
    <source>
        <dbReference type="Google" id="ProtNLM"/>
    </source>
</evidence>
<dbReference type="PANTHER" id="PTHR37534:SF25">
    <property type="entry name" value="ZN(II)2CYS6 TRANSCRIPTION FACTOR (EUROFUNG)"/>
    <property type="match status" value="1"/>
</dbReference>
<dbReference type="AlphaFoldDB" id="A0A9P4WH26"/>
<dbReference type="EMBL" id="SWKV01000109">
    <property type="protein sequence ID" value="KAF3032136.1"/>
    <property type="molecule type" value="Genomic_DNA"/>
</dbReference>
<dbReference type="GO" id="GO:0005634">
    <property type="term" value="C:nucleus"/>
    <property type="evidence" value="ECO:0007669"/>
    <property type="project" value="TreeGrafter"/>
</dbReference>
<dbReference type="GO" id="GO:0000976">
    <property type="term" value="F:transcription cis-regulatory region binding"/>
    <property type="evidence" value="ECO:0007669"/>
    <property type="project" value="TreeGrafter"/>
</dbReference>
<dbReference type="Proteomes" id="UP000758155">
    <property type="component" value="Unassembled WGS sequence"/>
</dbReference>
<gene>
    <name evidence="2" type="ORF">E8E12_003617</name>
</gene>
<keyword evidence="1" id="KW-0539">Nucleus</keyword>
<keyword evidence="3" id="KW-1185">Reference proteome</keyword>
<dbReference type="GO" id="GO:0045944">
    <property type="term" value="P:positive regulation of transcription by RNA polymerase II"/>
    <property type="evidence" value="ECO:0007669"/>
    <property type="project" value="TreeGrafter"/>
</dbReference>
<name>A0A9P4WH26_9PLEO</name>
<evidence type="ECO:0000313" key="2">
    <source>
        <dbReference type="EMBL" id="KAF3032136.1"/>
    </source>
</evidence>
<accession>A0A9P4WH26</accession>
<comment type="caution">
    <text evidence="2">The sequence shown here is derived from an EMBL/GenBank/DDBJ whole genome shotgun (WGS) entry which is preliminary data.</text>
</comment>